<dbReference type="Proteomes" id="UP000004935">
    <property type="component" value="Unassembled WGS sequence"/>
</dbReference>
<reference evidence="1" key="1">
    <citation type="submission" date="2007-11" db="EMBL/GenBank/DDBJ databases">
        <authorList>
            <person name="Fulton L."/>
            <person name="Clifton S."/>
            <person name="Fulton B."/>
            <person name="Xu J."/>
            <person name="Minx P."/>
            <person name="Pepin K.H."/>
            <person name="Johnson M."/>
            <person name="Thiruvilangam P."/>
            <person name="Bhonagiri V."/>
            <person name="Nash W.E."/>
            <person name="Mardis E.R."/>
            <person name="Wilson R.K."/>
        </authorList>
    </citation>
    <scope>NUCLEOTIDE SEQUENCE [LARGE SCALE GENOMIC DNA]</scope>
    <source>
        <strain evidence="1">DSM 14662</strain>
    </source>
</reference>
<evidence type="ECO:0000313" key="1">
    <source>
        <dbReference type="EMBL" id="EDR97565.1"/>
    </source>
</evidence>
<dbReference type="STRING" id="411490.ANACAC_01186"/>
<protein>
    <submittedName>
        <fullName evidence="1">Uncharacterized protein</fullName>
    </submittedName>
</protein>
<comment type="caution">
    <text evidence="1">The sequence shown here is derived from an EMBL/GenBank/DDBJ whole genome shotgun (WGS) entry which is preliminary data.</text>
</comment>
<reference evidence="1" key="2">
    <citation type="submission" date="2013-11" db="EMBL/GenBank/DDBJ databases">
        <title>Draft genome sequence of Anaerostipes caccae (DSM 14662).</title>
        <authorList>
            <person name="Sudarsanam P."/>
            <person name="Ley R."/>
            <person name="Guruge J."/>
            <person name="Turnbaugh P.J."/>
            <person name="Mahowald M."/>
            <person name="Liep D."/>
            <person name="Gordon J."/>
        </authorList>
    </citation>
    <scope>NUCLEOTIDE SEQUENCE</scope>
    <source>
        <strain evidence="1">DSM 14662</strain>
    </source>
</reference>
<gene>
    <name evidence="1" type="ORF">ANACAC_01186</name>
</gene>
<organism evidence="1 2">
    <name type="scientific">Anaerostipes caccae (strain DSM 14662 / CCUG 47493 / JCM 13470 / NCIMB 13811 / L1-92)</name>
    <dbReference type="NCBI Taxonomy" id="411490"/>
    <lineage>
        <taxon>Bacteria</taxon>
        <taxon>Bacillati</taxon>
        <taxon>Bacillota</taxon>
        <taxon>Clostridia</taxon>
        <taxon>Lachnospirales</taxon>
        <taxon>Lachnospiraceae</taxon>
        <taxon>Anaerostipes</taxon>
    </lineage>
</organism>
<keyword evidence="2" id="KW-1185">Reference proteome</keyword>
<dbReference type="AlphaFoldDB" id="B0MC95"/>
<evidence type="ECO:0000313" key="2">
    <source>
        <dbReference type="Proteomes" id="UP000004935"/>
    </source>
</evidence>
<name>B0MC95_ANACD</name>
<accession>B0MC95</accession>
<dbReference type="HOGENOM" id="CLU_3113919_0_0_9"/>
<proteinExistence type="predicted"/>
<sequence>MDVLKGDIPDTLLFVKIKGIYSVQAKAVCVRTMLKRIKKESSNTNTENGTML</sequence>
<dbReference type="EMBL" id="ABAX03000012">
    <property type="protein sequence ID" value="EDR97565.1"/>
    <property type="molecule type" value="Genomic_DNA"/>
</dbReference>